<evidence type="ECO:0000256" key="5">
    <source>
        <dbReference type="ARBA" id="ARBA00022833"/>
    </source>
</evidence>
<dbReference type="GO" id="GO:0006351">
    <property type="term" value="P:DNA-templated transcription"/>
    <property type="evidence" value="ECO:0007669"/>
    <property type="project" value="InterPro"/>
</dbReference>
<feature type="domain" description="C2H2-type" evidence="9">
    <location>
        <begin position="13"/>
        <end position="40"/>
    </location>
</feature>
<feature type="compositionally biased region" description="Basic residues" evidence="8">
    <location>
        <begin position="29"/>
        <end position="38"/>
    </location>
</feature>
<keyword evidence="4 7" id="KW-0863">Zinc-finger</keyword>
<dbReference type="AlphaFoldDB" id="A0A8H4UN96"/>
<keyword evidence="11" id="KW-1185">Reference proteome</keyword>
<keyword evidence="5" id="KW-0862">Zinc</keyword>
<dbReference type="GO" id="GO:0005634">
    <property type="term" value="C:nucleus"/>
    <property type="evidence" value="ECO:0007669"/>
    <property type="project" value="UniProtKB-SubCell"/>
</dbReference>
<sequence>MTGPNIRSRGRSRKCAYCERVFTKEEHLRRHQRAHHDNRRGSSDQARAARRTSLDVIVVGDCNTSSEDERILMPTPERSKETPDRSIHALHQHSLHIQPVLPPVASPTLTSHSQVSPPQDLTMPDADIGIPPTEPQRLDASPGGNPNVDQVEDGGIMQRLAAGLIPRGGSEPWATAKSASSRASSDLSPSNSIGKRDQVPSPSPEDIGNGQQESPMPCPSEAVPQTFASQLDMQLASGFQQEEDFQQGGLGDNDDFDMFSCGLDPTSLSSDLPVDFNAMDCLDFGGSSLSLFLSATDHASTNSGLMPVSTRQMQHIQRVWSRQRPKKATRLVKRLWNQVVLHKADNIFTTPKIPCQEPLPPTPTMRCSMDAECRDRLMRYCKELDDSSSPSSPASSIKFPVVEILDSSLDFFFQFFHPILPFMHRSTFDARNTPSSLLLAMCLVGLSYLDRTPWIDEPDAKFVCLENDSNVSWRHHIEITQPMRTIRPADSSWLLVDRGDEIDECQAYLLCAQMLRTADKHGLFAANQDDDLAFQLGQASSDPDGFWKAWARVESVKRLIFCLTWLDMAYARLVNTAGVIEIDKMELHLPCDDDLFDGSTTAASFLHAIQQGAKLTMPRMNVLDLRPSSASILNDNSAQILLRMLYLRVLTARTRLLDEGSQCWDMYSLSPVEALALDADARSILTDVLLLPSTHASVLKGRNRMNALGWNYLCITLTANVDLLEAAAGRDGVEAAAAALVHVEEWSRSPSARRAVLHAAQVFDILDSSRIRESHLTRPDLVLFVSALVISQYLLVSGHKTGCPSTPTFELLQPIDWAVLRDEGLGTATGSIFSGTLPEPEQGPASSSAARHFLRHGGLVSFAGELQKSGDVAARKMARKFAHLMGGFGNWDGCSYSQLLEAICGSMSEHDGGYYEDV</sequence>
<evidence type="ECO:0000256" key="3">
    <source>
        <dbReference type="ARBA" id="ARBA00022737"/>
    </source>
</evidence>
<evidence type="ECO:0000313" key="10">
    <source>
        <dbReference type="EMBL" id="KAF4979786.1"/>
    </source>
</evidence>
<keyword evidence="3" id="KW-0677">Repeat</keyword>
<accession>A0A8H4UN96</accession>
<dbReference type="Pfam" id="PF04082">
    <property type="entry name" value="Fungal_trans"/>
    <property type="match status" value="1"/>
</dbReference>
<dbReference type="InterPro" id="IPR013087">
    <property type="entry name" value="Znf_C2H2_type"/>
</dbReference>
<dbReference type="GO" id="GO:0000978">
    <property type="term" value="F:RNA polymerase II cis-regulatory region sequence-specific DNA binding"/>
    <property type="evidence" value="ECO:0007669"/>
    <property type="project" value="InterPro"/>
</dbReference>
<reference evidence="10" key="2">
    <citation type="submission" date="2020-05" db="EMBL/GenBank/DDBJ databases">
        <authorList>
            <person name="Kim H.-S."/>
            <person name="Proctor R.H."/>
            <person name="Brown D.W."/>
        </authorList>
    </citation>
    <scope>NUCLEOTIDE SEQUENCE</scope>
    <source>
        <strain evidence="10">NRRL 22465</strain>
    </source>
</reference>
<dbReference type="Proteomes" id="UP000635477">
    <property type="component" value="Unassembled WGS sequence"/>
</dbReference>
<dbReference type="PROSITE" id="PS50157">
    <property type="entry name" value="ZINC_FINGER_C2H2_2"/>
    <property type="match status" value="1"/>
</dbReference>
<feature type="region of interest" description="Disordered" evidence="8">
    <location>
        <begin position="103"/>
        <end position="151"/>
    </location>
</feature>
<dbReference type="GO" id="GO:0000785">
    <property type="term" value="C:chromatin"/>
    <property type="evidence" value="ECO:0007669"/>
    <property type="project" value="TreeGrafter"/>
</dbReference>
<feature type="compositionally biased region" description="Low complexity" evidence="8">
    <location>
        <begin position="174"/>
        <end position="192"/>
    </location>
</feature>
<protein>
    <recommendedName>
        <fullName evidence="9">C2H2-type domain-containing protein</fullName>
    </recommendedName>
</protein>
<dbReference type="GO" id="GO:0008270">
    <property type="term" value="F:zinc ion binding"/>
    <property type="evidence" value="ECO:0007669"/>
    <property type="project" value="UniProtKB-KW"/>
</dbReference>
<dbReference type="EMBL" id="JABEYC010000279">
    <property type="protein sequence ID" value="KAF4979786.1"/>
    <property type="molecule type" value="Genomic_DNA"/>
</dbReference>
<keyword evidence="6" id="KW-0539">Nucleus</keyword>
<comment type="caution">
    <text evidence="10">The sequence shown here is derived from an EMBL/GenBank/DDBJ whole genome shotgun (WGS) entry which is preliminary data.</text>
</comment>
<evidence type="ECO:0000259" key="9">
    <source>
        <dbReference type="PROSITE" id="PS50157"/>
    </source>
</evidence>
<dbReference type="PANTHER" id="PTHR40626">
    <property type="entry name" value="MIP31509P"/>
    <property type="match status" value="1"/>
</dbReference>
<proteinExistence type="predicted"/>
<dbReference type="GO" id="GO:0000981">
    <property type="term" value="F:DNA-binding transcription factor activity, RNA polymerase II-specific"/>
    <property type="evidence" value="ECO:0007669"/>
    <property type="project" value="InterPro"/>
</dbReference>
<name>A0A8H4UN96_9HYPO</name>
<feature type="region of interest" description="Disordered" evidence="8">
    <location>
        <begin position="166"/>
        <end position="223"/>
    </location>
</feature>
<dbReference type="CDD" id="cd12148">
    <property type="entry name" value="fungal_TF_MHR"/>
    <property type="match status" value="1"/>
</dbReference>
<evidence type="ECO:0000256" key="1">
    <source>
        <dbReference type="ARBA" id="ARBA00004123"/>
    </source>
</evidence>
<gene>
    <name evidence="10" type="ORF">FZEAL_4090</name>
</gene>
<evidence type="ECO:0000256" key="6">
    <source>
        <dbReference type="ARBA" id="ARBA00023242"/>
    </source>
</evidence>
<dbReference type="InterPro" id="IPR007219">
    <property type="entry name" value="XnlR_reg_dom"/>
</dbReference>
<evidence type="ECO:0000256" key="7">
    <source>
        <dbReference type="PROSITE-ProRule" id="PRU00042"/>
    </source>
</evidence>
<evidence type="ECO:0000313" key="11">
    <source>
        <dbReference type="Proteomes" id="UP000635477"/>
    </source>
</evidence>
<dbReference type="InterPro" id="IPR051059">
    <property type="entry name" value="VerF-like"/>
</dbReference>
<keyword evidence="2" id="KW-0479">Metal-binding</keyword>
<feature type="compositionally biased region" description="Polar residues" evidence="8">
    <location>
        <begin position="107"/>
        <end position="119"/>
    </location>
</feature>
<feature type="region of interest" description="Disordered" evidence="8">
    <location>
        <begin position="27"/>
        <end position="50"/>
    </location>
</feature>
<dbReference type="PROSITE" id="PS00028">
    <property type="entry name" value="ZINC_FINGER_C2H2_1"/>
    <property type="match status" value="1"/>
</dbReference>
<dbReference type="PANTHER" id="PTHR40626:SF11">
    <property type="entry name" value="ZINC FINGER PROTEIN YPR022C"/>
    <property type="match status" value="1"/>
</dbReference>
<evidence type="ECO:0000256" key="4">
    <source>
        <dbReference type="ARBA" id="ARBA00022771"/>
    </source>
</evidence>
<evidence type="ECO:0000256" key="2">
    <source>
        <dbReference type="ARBA" id="ARBA00022723"/>
    </source>
</evidence>
<evidence type="ECO:0000256" key="8">
    <source>
        <dbReference type="SAM" id="MobiDB-lite"/>
    </source>
</evidence>
<dbReference type="OrthoDB" id="10018191at2759"/>
<comment type="subcellular location">
    <subcellularLocation>
        <location evidence="1">Nucleus</location>
    </subcellularLocation>
</comment>
<organism evidence="10 11">
    <name type="scientific">Fusarium zealandicum</name>
    <dbReference type="NCBI Taxonomy" id="1053134"/>
    <lineage>
        <taxon>Eukaryota</taxon>
        <taxon>Fungi</taxon>
        <taxon>Dikarya</taxon>
        <taxon>Ascomycota</taxon>
        <taxon>Pezizomycotina</taxon>
        <taxon>Sordariomycetes</taxon>
        <taxon>Hypocreomycetidae</taxon>
        <taxon>Hypocreales</taxon>
        <taxon>Nectriaceae</taxon>
        <taxon>Fusarium</taxon>
        <taxon>Fusarium staphyleae species complex</taxon>
    </lineage>
</organism>
<reference evidence="10" key="1">
    <citation type="journal article" date="2020" name="BMC Genomics">
        <title>Correction to: Identification and distribution of gene clusters required for synthesis of sphingolipid metabolism inhibitors in diverse species of the filamentous fungus Fusarium.</title>
        <authorList>
            <person name="Kim H.S."/>
            <person name="Lohmar J.M."/>
            <person name="Busman M."/>
            <person name="Brown D.W."/>
            <person name="Naumann T.A."/>
            <person name="Divon H.H."/>
            <person name="Lysoe E."/>
            <person name="Uhlig S."/>
            <person name="Proctor R.H."/>
        </authorList>
    </citation>
    <scope>NUCLEOTIDE SEQUENCE</scope>
    <source>
        <strain evidence="10">NRRL 22465</strain>
    </source>
</reference>